<dbReference type="EMBL" id="JAVFWL010000001">
    <property type="protein sequence ID" value="KAK6730242.1"/>
    <property type="molecule type" value="Genomic_DNA"/>
</dbReference>
<gene>
    <name evidence="1" type="primary">Necator_chrI.g3108</name>
    <name evidence="1" type="ORF">RB195_006979</name>
</gene>
<protein>
    <submittedName>
        <fullName evidence="1">Uncharacterized protein</fullName>
    </submittedName>
</protein>
<sequence>MEKIIYEFYSDLFDLHVDLSLHRLREDGYVILEVLLSEVRHVGKRAYGTQSGQIKTRTAEEHSASVLTNTVGDTLYTLSVGMQGS</sequence>
<accession>A0ABR1BXZ5</accession>
<evidence type="ECO:0000313" key="2">
    <source>
        <dbReference type="Proteomes" id="UP001303046"/>
    </source>
</evidence>
<dbReference type="Proteomes" id="UP001303046">
    <property type="component" value="Unassembled WGS sequence"/>
</dbReference>
<reference evidence="1 2" key="1">
    <citation type="submission" date="2023-08" db="EMBL/GenBank/DDBJ databases">
        <title>A Necator americanus chromosomal reference genome.</title>
        <authorList>
            <person name="Ilik V."/>
            <person name="Petrzelkova K.J."/>
            <person name="Pardy F."/>
            <person name="Fuh T."/>
            <person name="Niatou-Singa F.S."/>
            <person name="Gouil Q."/>
            <person name="Baker L."/>
            <person name="Ritchie M.E."/>
            <person name="Jex A.R."/>
            <person name="Gazzola D."/>
            <person name="Li H."/>
            <person name="Toshio Fujiwara R."/>
            <person name="Zhan B."/>
            <person name="Aroian R.V."/>
            <person name="Pafco B."/>
            <person name="Schwarz E.M."/>
        </authorList>
    </citation>
    <scope>NUCLEOTIDE SEQUENCE [LARGE SCALE GENOMIC DNA]</scope>
    <source>
        <strain evidence="1 2">Aroian</strain>
        <tissue evidence="1">Whole animal</tissue>
    </source>
</reference>
<name>A0ABR1BXZ5_NECAM</name>
<comment type="caution">
    <text evidence="1">The sequence shown here is derived from an EMBL/GenBank/DDBJ whole genome shotgun (WGS) entry which is preliminary data.</text>
</comment>
<proteinExistence type="predicted"/>
<organism evidence="1 2">
    <name type="scientific">Necator americanus</name>
    <name type="common">Human hookworm</name>
    <dbReference type="NCBI Taxonomy" id="51031"/>
    <lineage>
        <taxon>Eukaryota</taxon>
        <taxon>Metazoa</taxon>
        <taxon>Ecdysozoa</taxon>
        <taxon>Nematoda</taxon>
        <taxon>Chromadorea</taxon>
        <taxon>Rhabditida</taxon>
        <taxon>Rhabditina</taxon>
        <taxon>Rhabditomorpha</taxon>
        <taxon>Strongyloidea</taxon>
        <taxon>Ancylostomatidae</taxon>
        <taxon>Bunostominae</taxon>
        <taxon>Necator</taxon>
    </lineage>
</organism>
<keyword evidence="2" id="KW-1185">Reference proteome</keyword>
<evidence type="ECO:0000313" key="1">
    <source>
        <dbReference type="EMBL" id="KAK6730242.1"/>
    </source>
</evidence>